<dbReference type="OrthoDB" id="9154904at2"/>
<protein>
    <submittedName>
        <fullName evidence="1">Uncharacterized protein</fullName>
    </submittedName>
</protein>
<evidence type="ECO:0000313" key="1">
    <source>
        <dbReference type="EMBL" id="BBF24069.1"/>
    </source>
</evidence>
<dbReference type="RefSeq" id="WP_120177618.1">
    <property type="nucleotide sequence ID" value="NZ_AP018786.1"/>
</dbReference>
<evidence type="ECO:0000313" key="2">
    <source>
        <dbReference type="Proteomes" id="UP000271003"/>
    </source>
</evidence>
<name>A0A2Z6IC25_9BURK</name>
<dbReference type="AlphaFoldDB" id="A0A2Z6IC25"/>
<accession>A0A2Z6IC25</accession>
<organism evidence="1 2">
    <name type="scientific">Sutterella megalosphaeroides</name>
    <dbReference type="NCBI Taxonomy" id="2494234"/>
    <lineage>
        <taxon>Bacteria</taxon>
        <taxon>Pseudomonadati</taxon>
        <taxon>Pseudomonadota</taxon>
        <taxon>Betaproteobacteria</taxon>
        <taxon>Burkholderiales</taxon>
        <taxon>Sutterellaceae</taxon>
        <taxon>Sutterella</taxon>
    </lineage>
</organism>
<reference evidence="1 2" key="1">
    <citation type="journal article" date="2018" name="Int. J. Syst. Evol. Microbiol.">
        <title>Mesosutterella multiformis gen. nov., sp. nov., a member of the family Sutterellaceae and Sutterella megalosphaeroides sp. nov., isolated from human faeces.</title>
        <authorList>
            <person name="Sakamoto M."/>
            <person name="Ikeyama N."/>
            <person name="Kunihiro T."/>
            <person name="Iino T."/>
            <person name="Yuki M."/>
            <person name="Ohkuma M."/>
        </authorList>
    </citation>
    <scope>NUCLEOTIDE SEQUENCE [LARGE SCALE GENOMIC DNA]</scope>
    <source>
        <strain evidence="1 2">6FBBBH3</strain>
    </source>
</reference>
<sequence>MSNEKNVGTTFADNLGTALGGCVRDQTVVLFNRDVAASAGVKLCPIPFAGEKKKRGFKIRWAALLAGAGLWSAITEIPELGRETRLLNRTERALAVYADEALEGRLLGKVSPEERETYEALRKAFLALARRPSTRAEDFAKAFLDAVRAWDPASAANPERALRATTHRVTEAAHIFSRLAQSLRESPYAYDPNAFAGKA</sequence>
<proteinExistence type="predicted"/>
<dbReference type="KEGG" id="sutt:SUTMEG_19600"/>
<gene>
    <name evidence="1" type="ORF">SUTMEG_19600</name>
</gene>
<keyword evidence="2" id="KW-1185">Reference proteome</keyword>
<dbReference type="EMBL" id="AP018786">
    <property type="protein sequence ID" value="BBF24069.1"/>
    <property type="molecule type" value="Genomic_DNA"/>
</dbReference>
<dbReference type="Proteomes" id="UP000271003">
    <property type="component" value="Chromosome"/>
</dbReference>